<keyword evidence="3" id="KW-1185">Reference proteome</keyword>
<feature type="transmembrane region" description="Helical" evidence="1">
    <location>
        <begin position="35"/>
        <end position="54"/>
    </location>
</feature>
<reference evidence="2 3" key="1">
    <citation type="submission" date="2016-10" db="EMBL/GenBank/DDBJ databases">
        <authorList>
            <person name="Varghese N."/>
            <person name="Submissions S."/>
        </authorList>
    </citation>
    <scope>NUCLEOTIDE SEQUENCE [LARGE SCALE GENOMIC DNA]</scope>
    <source>
        <strain evidence="2 3">Mar_2010_102</strain>
    </source>
</reference>
<sequence>MENKFLKSISIVLIVVLVRSFYLQQEFYYKMWEENQLTILFLGLLFVILILMAIRFQKFSKVNND</sequence>
<evidence type="ECO:0000313" key="2">
    <source>
        <dbReference type="EMBL" id="SDR72268.1"/>
    </source>
</evidence>
<evidence type="ECO:0000313" key="3">
    <source>
        <dbReference type="Proteomes" id="UP000198858"/>
    </source>
</evidence>
<keyword evidence="1" id="KW-0812">Transmembrane</keyword>
<keyword evidence="1" id="KW-0472">Membrane</keyword>
<dbReference type="AlphaFoldDB" id="A0A1H1LCJ6"/>
<dbReference type="STRING" id="1250231.SAMN04488552_0709"/>
<keyword evidence="1" id="KW-1133">Transmembrane helix</keyword>
<proteinExistence type="predicted"/>
<dbReference type="Proteomes" id="UP000198858">
    <property type="component" value="Chromosome I"/>
</dbReference>
<gene>
    <name evidence="2" type="ORF">SAMN04488552_0709</name>
</gene>
<evidence type="ECO:0000256" key="1">
    <source>
        <dbReference type="SAM" id="Phobius"/>
    </source>
</evidence>
<accession>A0A1H1LCJ6</accession>
<name>A0A1H1LCJ6_9FLAO</name>
<feature type="transmembrane region" description="Helical" evidence="1">
    <location>
        <begin position="5"/>
        <end position="23"/>
    </location>
</feature>
<organism evidence="2 3">
    <name type="scientific">Christiangramia echinicola</name>
    <dbReference type="NCBI Taxonomy" id="279359"/>
    <lineage>
        <taxon>Bacteria</taxon>
        <taxon>Pseudomonadati</taxon>
        <taxon>Bacteroidota</taxon>
        <taxon>Flavobacteriia</taxon>
        <taxon>Flavobacteriales</taxon>
        <taxon>Flavobacteriaceae</taxon>
        <taxon>Christiangramia</taxon>
    </lineage>
</organism>
<dbReference type="EMBL" id="LT629745">
    <property type="protein sequence ID" value="SDR72268.1"/>
    <property type="molecule type" value="Genomic_DNA"/>
</dbReference>
<protein>
    <submittedName>
        <fullName evidence="2">Uncharacterized protein</fullName>
    </submittedName>
</protein>